<protein>
    <submittedName>
        <fullName evidence="2">Uncharacterized protein</fullName>
    </submittedName>
</protein>
<proteinExistence type="predicted"/>
<comment type="caution">
    <text evidence="2">The sequence shown here is derived from an EMBL/GenBank/DDBJ whole genome shotgun (WGS) entry which is preliminary data.</text>
</comment>
<dbReference type="Proteomes" id="UP001177023">
    <property type="component" value="Unassembled WGS sequence"/>
</dbReference>
<reference evidence="2" key="1">
    <citation type="submission" date="2023-06" db="EMBL/GenBank/DDBJ databases">
        <authorList>
            <person name="Delattre M."/>
        </authorList>
    </citation>
    <scope>NUCLEOTIDE SEQUENCE</scope>
    <source>
        <strain evidence="2">AF72</strain>
    </source>
</reference>
<gene>
    <name evidence="2" type="ORF">MSPICULIGERA_LOCUS24453</name>
</gene>
<keyword evidence="3" id="KW-1185">Reference proteome</keyword>
<feature type="compositionally biased region" description="Polar residues" evidence="1">
    <location>
        <begin position="133"/>
        <end position="148"/>
    </location>
</feature>
<evidence type="ECO:0000313" key="2">
    <source>
        <dbReference type="EMBL" id="CAJ0586448.1"/>
    </source>
</evidence>
<dbReference type="AlphaFoldDB" id="A0AA36DF48"/>
<accession>A0AA36DF48</accession>
<evidence type="ECO:0000256" key="1">
    <source>
        <dbReference type="SAM" id="MobiDB-lite"/>
    </source>
</evidence>
<feature type="region of interest" description="Disordered" evidence="1">
    <location>
        <begin position="131"/>
        <end position="153"/>
    </location>
</feature>
<name>A0AA36DF48_9BILA</name>
<evidence type="ECO:0000313" key="3">
    <source>
        <dbReference type="Proteomes" id="UP001177023"/>
    </source>
</evidence>
<dbReference type="EMBL" id="CATQJA010002708">
    <property type="protein sequence ID" value="CAJ0586448.1"/>
    <property type="molecule type" value="Genomic_DNA"/>
</dbReference>
<feature type="non-terminal residue" evidence="2">
    <location>
        <position position="1"/>
    </location>
</feature>
<sequence>MSIRQKWTTEDDLEAIDFIYNSLRSSDLELRRAARTCLGKGIWVSYVAKYPTRGITWESAQSRFRKQILPRLHTYGLDDDKMKSLLLRLSLELSPRLKKSIENTYRVAINTTKKGEVLDIVDIKVDSSSSNDTVRISSTGSEATTAGLGSSDDVVPDTQAFNDNDMWSQSGSSSNIEVLREDYAPLTPEFDSEGSDFHMEEVIQEQDDYDMSPLEENESVTVAPPEDWYLPIGDFVRRRAVAPPAVTREIRSTIMAVPREEIILALCDVNSVNLAATSETNMLMDQSGRDDLGQIDEPSLVVPATADDSSSPNGLIDDSVVDEASTLNASQQDNGFSSDVTPPSIQLLLVPKPLEAPKDWLEEAKRQEMVKKLAFVLNGLGLLMSASEAIELTRDYEHAIAETSEDIVAYTANIEAIILDLLAKRETPLCLDAPPLAITMFEHLPNLQPSPLAHSLEWHAQLQPTDRRALLIECLDALKDTPKGIVARMYAYVSECERSLCDTCSSLEGYRRKMAQLRETLAKTNGLYAATQK</sequence>
<organism evidence="2 3">
    <name type="scientific">Mesorhabditis spiculigera</name>
    <dbReference type="NCBI Taxonomy" id="96644"/>
    <lineage>
        <taxon>Eukaryota</taxon>
        <taxon>Metazoa</taxon>
        <taxon>Ecdysozoa</taxon>
        <taxon>Nematoda</taxon>
        <taxon>Chromadorea</taxon>
        <taxon>Rhabditida</taxon>
        <taxon>Rhabditina</taxon>
        <taxon>Rhabditomorpha</taxon>
        <taxon>Rhabditoidea</taxon>
        <taxon>Rhabditidae</taxon>
        <taxon>Mesorhabditinae</taxon>
        <taxon>Mesorhabditis</taxon>
    </lineage>
</organism>